<keyword evidence="1" id="KW-0175">Coiled coil</keyword>
<proteinExistence type="predicted"/>
<gene>
    <name evidence="3" type="ORF">F3N42_04010</name>
</gene>
<dbReference type="Proteomes" id="UP000325372">
    <property type="component" value="Unassembled WGS sequence"/>
</dbReference>
<accession>A0A5N0TFY4</accession>
<organism evidence="3 4">
    <name type="scientific">Marinihelvus fidelis</name>
    <dbReference type="NCBI Taxonomy" id="2613842"/>
    <lineage>
        <taxon>Bacteria</taxon>
        <taxon>Pseudomonadati</taxon>
        <taxon>Pseudomonadota</taxon>
        <taxon>Gammaproteobacteria</taxon>
        <taxon>Chromatiales</taxon>
        <taxon>Wenzhouxiangellaceae</taxon>
        <taxon>Marinihelvus</taxon>
    </lineage>
</organism>
<dbReference type="AlphaFoldDB" id="A0A5N0TFY4"/>
<comment type="caution">
    <text evidence="3">The sequence shown here is derived from an EMBL/GenBank/DDBJ whole genome shotgun (WGS) entry which is preliminary data.</text>
</comment>
<evidence type="ECO:0000313" key="3">
    <source>
        <dbReference type="EMBL" id="KAA9133521.1"/>
    </source>
</evidence>
<dbReference type="InterPro" id="IPR011047">
    <property type="entry name" value="Quinoprotein_ADH-like_sf"/>
</dbReference>
<evidence type="ECO:0008006" key="5">
    <source>
        <dbReference type="Google" id="ProtNLM"/>
    </source>
</evidence>
<dbReference type="EMBL" id="VYXP01000002">
    <property type="protein sequence ID" value="KAA9133521.1"/>
    <property type="molecule type" value="Genomic_DNA"/>
</dbReference>
<feature type="coiled-coil region" evidence="1">
    <location>
        <begin position="361"/>
        <end position="391"/>
    </location>
</feature>
<sequence length="391" mass="41942">MNTHRSTRRLVPAISALVAAMAASVAVADQVILDDLIVDGSTCTGLDCVNGENFGFDTLRLKENNLRLHFDDTSNSASFPANDWRLIANDSDNGGANVFAIEDASAGRRLFSVEAGAPANSMFIDDGGRVGLGTATPVVEVHVVDGDTPTVRLEQDGSSGFTPQTWDMAGNETNFFVRDVTNGSTLPFRINPGAPTSSLHINPDGNVGVGTSTPDTRLHVYNGDLRIEQTGVGNHASLEFASAATTWVFKQNAVTGRLTFSTVDPEPGAATTGALKFDPSAQENLLRIGFPAGDTVEVNGNLVVNGTDITPDYVFEPDYRLETIEEHAEKMWSAKHLPAMTSAAENEANGVNVVQLQFGVLEELEKAHIYIEQLNNELKEVRKELAALKQQ</sequence>
<feature type="chain" id="PRO_5024335289" description="Tail fiber domain-containing protein" evidence="2">
    <location>
        <begin position="29"/>
        <end position="391"/>
    </location>
</feature>
<feature type="signal peptide" evidence="2">
    <location>
        <begin position="1"/>
        <end position="28"/>
    </location>
</feature>
<keyword evidence="2" id="KW-0732">Signal</keyword>
<evidence type="ECO:0000256" key="2">
    <source>
        <dbReference type="SAM" id="SignalP"/>
    </source>
</evidence>
<dbReference type="SUPFAM" id="SSF50998">
    <property type="entry name" value="Quinoprotein alcohol dehydrogenase-like"/>
    <property type="match status" value="1"/>
</dbReference>
<dbReference type="RefSeq" id="WP_150863082.1">
    <property type="nucleotide sequence ID" value="NZ_VYXP01000002.1"/>
</dbReference>
<evidence type="ECO:0000256" key="1">
    <source>
        <dbReference type="SAM" id="Coils"/>
    </source>
</evidence>
<reference evidence="3 4" key="1">
    <citation type="submission" date="2019-09" db="EMBL/GenBank/DDBJ databases">
        <title>Wenzhouxiangella sp. Genome sequencing and assembly.</title>
        <authorList>
            <person name="Zhang R."/>
        </authorList>
    </citation>
    <scope>NUCLEOTIDE SEQUENCE [LARGE SCALE GENOMIC DNA]</scope>
    <source>
        <strain evidence="3 4">W260</strain>
    </source>
</reference>
<evidence type="ECO:0000313" key="4">
    <source>
        <dbReference type="Proteomes" id="UP000325372"/>
    </source>
</evidence>
<keyword evidence="4" id="KW-1185">Reference proteome</keyword>
<protein>
    <recommendedName>
        <fullName evidence="5">Tail fiber domain-containing protein</fullName>
    </recommendedName>
</protein>
<name>A0A5N0TFY4_9GAMM</name>